<keyword evidence="2" id="KW-1185">Reference proteome</keyword>
<dbReference type="AlphaFoldDB" id="A0A8K0SCK7"/>
<dbReference type="OrthoDB" id="1658288at2759"/>
<dbReference type="EMBL" id="JAGPNK010000038">
    <property type="protein sequence ID" value="KAH7303177.1"/>
    <property type="molecule type" value="Genomic_DNA"/>
</dbReference>
<name>A0A8K0SCK7_9HYPO</name>
<dbReference type="Proteomes" id="UP000813444">
    <property type="component" value="Unassembled WGS sequence"/>
</dbReference>
<gene>
    <name evidence="1" type="ORF">B0I35DRAFT_447093</name>
</gene>
<reference evidence="1" key="1">
    <citation type="journal article" date="2021" name="Nat. Commun.">
        <title>Genetic determinants of endophytism in the Arabidopsis root mycobiome.</title>
        <authorList>
            <person name="Mesny F."/>
            <person name="Miyauchi S."/>
            <person name="Thiergart T."/>
            <person name="Pickel B."/>
            <person name="Atanasova L."/>
            <person name="Karlsson M."/>
            <person name="Huettel B."/>
            <person name="Barry K.W."/>
            <person name="Haridas S."/>
            <person name="Chen C."/>
            <person name="Bauer D."/>
            <person name="Andreopoulos W."/>
            <person name="Pangilinan J."/>
            <person name="LaButti K."/>
            <person name="Riley R."/>
            <person name="Lipzen A."/>
            <person name="Clum A."/>
            <person name="Drula E."/>
            <person name="Henrissat B."/>
            <person name="Kohler A."/>
            <person name="Grigoriev I.V."/>
            <person name="Martin F.M."/>
            <person name="Hacquard S."/>
        </authorList>
    </citation>
    <scope>NUCLEOTIDE SEQUENCE</scope>
    <source>
        <strain evidence="1">MPI-CAGE-CH-0235</strain>
    </source>
</reference>
<evidence type="ECO:0000313" key="1">
    <source>
        <dbReference type="EMBL" id="KAH7303177.1"/>
    </source>
</evidence>
<comment type="caution">
    <text evidence="1">The sequence shown here is derived from an EMBL/GenBank/DDBJ whole genome shotgun (WGS) entry which is preliminary data.</text>
</comment>
<evidence type="ECO:0000313" key="2">
    <source>
        <dbReference type="Proteomes" id="UP000813444"/>
    </source>
</evidence>
<protein>
    <submittedName>
        <fullName evidence="1">Uncharacterized protein</fullName>
    </submittedName>
</protein>
<sequence length="72" mass="8309">MVGRLRMAISETIEAYELLSQRVFKRKGALWELYKKSLFDPKVLASLVQMMEEKTGDAHSKLIEEDDTACKM</sequence>
<proteinExistence type="predicted"/>
<accession>A0A8K0SCK7</accession>
<organism evidence="1 2">
    <name type="scientific">Stachybotrys elegans</name>
    <dbReference type="NCBI Taxonomy" id="80388"/>
    <lineage>
        <taxon>Eukaryota</taxon>
        <taxon>Fungi</taxon>
        <taxon>Dikarya</taxon>
        <taxon>Ascomycota</taxon>
        <taxon>Pezizomycotina</taxon>
        <taxon>Sordariomycetes</taxon>
        <taxon>Hypocreomycetidae</taxon>
        <taxon>Hypocreales</taxon>
        <taxon>Stachybotryaceae</taxon>
        <taxon>Stachybotrys</taxon>
    </lineage>
</organism>